<reference evidence="2 3" key="1">
    <citation type="submission" date="2020-05" db="EMBL/GenBank/DDBJ databases">
        <title>Vigna angularis (adzuki bean) Var. LongXiaoDou No. 4 denovo assembly.</title>
        <authorList>
            <person name="Xiang H."/>
        </authorList>
    </citation>
    <scope>NUCLEOTIDE SEQUENCE [LARGE SCALE GENOMIC DNA]</scope>
    <source>
        <tissue evidence="2">Leaf</tissue>
    </source>
</reference>
<comment type="caution">
    <text evidence="2">The sequence shown here is derived from an EMBL/GenBank/DDBJ whole genome shotgun (WGS) entry which is preliminary data.</text>
</comment>
<feature type="compositionally biased region" description="Basic and acidic residues" evidence="1">
    <location>
        <begin position="83"/>
        <end position="105"/>
    </location>
</feature>
<organism evidence="2 3">
    <name type="scientific">Phaseolus angularis</name>
    <name type="common">Azuki bean</name>
    <name type="synonym">Vigna angularis</name>
    <dbReference type="NCBI Taxonomy" id="3914"/>
    <lineage>
        <taxon>Eukaryota</taxon>
        <taxon>Viridiplantae</taxon>
        <taxon>Streptophyta</taxon>
        <taxon>Embryophyta</taxon>
        <taxon>Tracheophyta</taxon>
        <taxon>Spermatophyta</taxon>
        <taxon>Magnoliopsida</taxon>
        <taxon>eudicotyledons</taxon>
        <taxon>Gunneridae</taxon>
        <taxon>Pentapetalae</taxon>
        <taxon>rosids</taxon>
        <taxon>fabids</taxon>
        <taxon>Fabales</taxon>
        <taxon>Fabaceae</taxon>
        <taxon>Papilionoideae</taxon>
        <taxon>50 kb inversion clade</taxon>
        <taxon>NPAAA clade</taxon>
        <taxon>indigoferoid/millettioid clade</taxon>
        <taxon>Phaseoleae</taxon>
        <taxon>Vigna</taxon>
    </lineage>
</organism>
<accession>A0A8T0K657</accession>
<sequence length="111" mass="12516">MRNRRSRRLSGGGEESTTKVCQRSDGTRRLRKLGFLVWGISFWGSGMNGWKENLYAATERFKLIGASKADISMVLKNHSSNVDAKDGDDKKVEKTRQNKTIKPEISKANQV</sequence>
<evidence type="ECO:0000313" key="2">
    <source>
        <dbReference type="EMBL" id="KAG2394968.1"/>
    </source>
</evidence>
<name>A0A8T0K657_PHAAN</name>
<dbReference type="Proteomes" id="UP000743370">
    <property type="component" value="Unassembled WGS sequence"/>
</dbReference>
<protein>
    <submittedName>
        <fullName evidence="2">Protein CLMP1-like protein</fullName>
    </submittedName>
</protein>
<dbReference type="PANTHER" id="PTHR46183:SF8">
    <property type="entry name" value="PROTEIN CLMP1"/>
    <property type="match status" value="1"/>
</dbReference>
<evidence type="ECO:0000256" key="1">
    <source>
        <dbReference type="SAM" id="MobiDB-lite"/>
    </source>
</evidence>
<dbReference type="AlphaFoldDB" id="A0A8T0K657"/>
<gene>
    <name evidence="2" type="ORF">HKW66_Vig0076570</name>
</gene>
<feature type="region of interest" description="Disordered" evidence="1">
    <location>
        <begin position="1"/>
        <end position="23"/>
    </location>
</feature>
<evidence type="ECO:0000313" key="3">
    <source>
        <dbReference type="Proteomes" id="UP000743370"/>
    </source>
</evidence>
<feature type="region of interest" description="Disordered" evidence="1">
    <location>
        <begin position="80"/>
        <end position="111"/>
    </location>
</feature>
<dbReference type="PANTHER" id="PTHR46183">
    <property type="entry name" value="PROTEIN CLMP1"/>
    <property type="match status" value="1"/>
</dbReference>
<dbReference type="InterPro" id="IPR044517">
    <property type="entry name" value="PHOX1-4"/>
</dbReference>
<proteinExistence type="predicted"/>
<dbReference type="EMBL" id="JABFOF010000006">
    <property type="protein sequence ID" value="KAG2394968.1"/>
    <property type="molecule type" value="Genomic_DNA"/>
</dbReference>